<comment type="caution">
    <text evidence="1">The sequence shown here is derived from an EMBL/GenBank/DDBJ whole genome shotgun (WGS) entry which is preliminary data.</text>
</comment>
<evidence type="ECO:0000313" key="2">
    <source>
        <dbReference type="Proteomes" id="UP001168363"/>
    </source>
</evidence>
<name>A0ABT8TTP8_9ACTN</name>
<dbReference type="RefSeq" id="WP_302709494.1">
    <property type="nucleotide sequence ID" value="NZ_JAULSC010000019.1"/>
</dbReference>
<organism evidence="1 2">
    <name type="scientific">Nocardioides cremeus</name>
    <dbReference type="NCBI Taxonomy" id="3058044"/>
    <lineage>
        <taxon>Bacteria</taxon>
        <taxon>Bacillati</taxon>
        <taxon>Actinomycetota</taxon>
        <taxon>Actinomycetes</taxon>
        <taxon>Propionibacteriales</taxon>
        <taxon>Nocardioidaceae</taxon>
        <taxon>Nocardioides</taxon>
    </lineage>
</organism>
<gene>
    <name evidence="1" type="ORF">QWJ41_16500</name>
</gene>
<dbReference type="Proteomes" id="UP001168363">
    <property type="component" value="Unassembled WGS sequence"/>
</dbReference>
<evidence type="ECO:0000313" key="1">
    <source>
        <dbReference type="EMBL" id="MDO3397327.1"/>
    </source>
</evidence>
<protein>
    <submittedName>
        <fullName evidence="1">Uncharacterized protein</fullName>
    </submittedName>
</protein>
<sequence length="61" mass="6720">MLMAACKVGLALREQQSQGRDIVDEPVIDERQVFVELGVGSGEEEQMAGQVSRRNAVELFV</sequence>
<dbReference type="EMBL" id="JAULSC010000019">
    <property type="protein sequence ID" value="MDO3397327.1"/>
    <property type="molecule type" value="Genomic_DNA"/>
</dbReference>
<keyword evidence="2" id="KW-1185">Reference proteome</keyword>
<proteinExistence type="predicted"/>
<accession>A0ABT8TTP8</accession>
<reference evidence="1" key="1">
    <citation type="submission" date="2023-06" db="EMBL/GenBank/DDBJ databases">
        <title>Genome sequence of Nocardioides sp. SOB44.</title>
        <authorList>
            <person name="Zhang G."/>
        </authorList>
    </citation>
    <scope>NUCLEOTIDE SEQUENCE</scope>
    <source>
        <strain evidence="1">SOB44</strain>
    </source>
</reference>